<reference evidence="3 4" key="2">
    <citation type="submission" date="2016-10" db="EMBL/GenBank/DDBJ databases">
        <authorList>
            <person name="Varghese N."/>
            <person name="Submissions S."/>
        </authorList>
    </citation>
    <scope>NUCLEOTIDE SEQUENCE [LARGE SCALE GENOMIC DNA]</scope>
    <source>
        <strain evidence="3 4">DSM 24802</strain>
    </source>
</reference>
<evidence type="ECO:0000313" key="3">
    <source>
        <dbReference type="EMBL" id="SDX96948.1"/>
    </source>
</evidence>
<reference evidence="2" key="1">
    <citation type="journal article" date="2014" name="Int. J. Syst. Evol. Microbiol.">
        <title>Complete genome sequence of Corynebacterium casei LMG S-19264T (=DSM 44701T), isolated from a smear-ripened cheese.</title>
        <authorList>
            <consortium name="US DOE Joint Genome Institute (JGI-PGF)"/>
            <person name="Walter F."/>
            <person name="Albersmeier A."/>
            <person name="Kalinowski J."/>
            <person name="Ruckert C."/>
        </authorList>
    </citation>
    <scope>NUCLEOTIDE SEQUENCE</scope>
    <source>
        <strain evidence="2">CGMCC 1.10859</strain>
    </source>
</reference>
<sequence length="186" mass="21017">MQRIPFIEARFDLTDESWQEIERRLTRHLMSLRDRRDKGSTGSEAPNDFDLGDEPLEDDFPDPGFKDRKYPTEPELHRIRERSRKLVARREAASGLQHLGKREQERLSVLRDGVRLLPVETEHRADELAAALHEAMPWFGPATEEGWHALRRSAASVEPSPGLGDGAAAWCVALVTDGMAAAASRR</sequence>
<protein>
    <recommendedName>
        <fullName evidence="6">DUF2017 domain-containing protein</fullName>
    </recommendedName>
</protein>
<evidence type="ECO:0000313" key="4">
    <source>
        <dbReference type="Proteomes" id="UP000199541"/>
    </source>
</evidence>
<feature type="compositionally biased region" description="Acidic residues" evidence="1">
    <location>
        <begin position="50"/>
        <end position="61"/>
    </location>
</feature>
<evidence type="ECO:0000313" key="5">
    <source>
        <dbReference type="Proteomes" id="UP000634647"/>
    </source>
</evidence>
<dbReference type="RefSeq" id="WP_051645989.1">
    <property type="nucleotide sequence ID" value="NZ_BNAB01000046.1"/>
</dbReference>
<reference evidence="2" key="3">
    <citation type="submission" date="2023-06" db="EMBL/GenBank/DDBJ databases">
        <authorList>
            <person name="Sun Q."/>
            <person name="Zhou Y."/>
        </authorList>
    </citation>
    <scope>NUCLEOTIDE SEQUENCE</scope>
    <source>
        <strain evidence="2">CGMCC 1.10859</strain>
    </source>
</reference>
<dbReference type="Proteomes" id="UP000199541">
    <property type="component" value="Unassembled WGS sequence"/>
</dbReference>
<gene>
    <name evidence="2" type="ORF">GCM10008024_41070</name>
    <name evidence="3" type="ORF">SAMN05444006_1564</name>
</gene>
<evidence type="ECO:0000256" key="1">
    <source>
        <dbReference type="SAM" id="MobiDB-lite"/>
    </source>
</evidence>
<dbReference type="AlphaFoldDB" id="A0AAN5A1E1"/>
<name>A0AAN5A1E1_9RHOB</name>
<comment type="caution">
    <text evidence="2">The sequence shown here is derived from an EMBL/GenBank/DDBJ whole genome shotgun (WGS) entry which is preliminary data.</text>
</comment>
<dbReference type="Proteomes" id="UP000634647">
    <property type="component" value="Unassembled WGS sequence"/>
</dbReference>
<organism evidence="2 5">
    <name type="scientific">Allgaiera indica</name>
    <dbReference type="NCBI Taxonomy" id="765699"/>
    <lineage>
        <taxon>Bacteria</taxon>
        <taxon>Pseudomonadati</taxon>
        <taxon>Pseudomonadota</taxon>
        <taxon>Alphaproteobacteria</taxon>
        <taxon>Rhodobacterales</taxon>
        <taxon>Paracoccaceae</taxon>
        <taxon>Allgaiera</taxon>
    </lineage>
</organism>
<evidence type="ECO:0000313" key="2">
    <source>
        <dbReference type="EMBL" id="GHE06517.1"/>
    </source>
</evidence>
<evidence type="ECO:0008006" key="6">
    <source>
        <dbReference type="Google" id="ProtNLM"/>
    </source>
</evidence>
<proteinExistence type="predicted"/>
<dbReference type="EMBL" id="FNOB01000056">
    <property type="protein sequence ID" value="SDX96948.1"/>
    <property type="molecule type" value="Genomic_DNA"/>
</dbReference>
<dbReference type="EMBL" id="BNAB01000046">
    <property type="protein sequence ID" value="GHE06517.1"/>
    <property type="molecule type" value="Genomic_DNA"/>
</dbReference>
<feature type="region of interest" description="Disordered" evidence="1">
    <location>
        <begin position="31"/>
        <end position="70"/>
    </location>
</feature>
<keyword evidence="4" id="KW-1185">Reference proteome</keyword>
<accession>A0AAN5A1E1</accession>